<evidence type="ECO:0000313" key="1">
    <source>
        <dbReference type="EMBL" id="SDL90325.1"/>
    </source>
</evidence>
<name>A0A1G9NWH1_STREI</name>
<dbReference type="EMBL" id="FNGX01000007">
    <property type="protein sequence ID" value="SDL90325.1"/>
    <property type="molecule type" value="Genomic_DNA"/>
</dbReference>
<reference evidence="1 2" key="1">
    <citation type="submission" date="2016-10" db="EMBL/GenBank/DDBJ databases">
        <authorList>
            <person name="de Groot N.N."/>
        </authorList>
    </citation>
    <scope>NUCLEOTIDE SEQUENCE [LARGE SCALE GENOMIC DNA]</scope>
    <source>
        <strain evidence="1 2">Sb09</strain>
    </source>
</reference>
<dbReference type="Proteomes" id="UP000183162">
    <property type="component" value="Unassembled WGS sequence"/>
</dbReference>
<gene>
    <name evidence="1" type="ORF">SAMN05216400_1923</name>
</gene>
<proteinExistence type="predicted"/>
<evidence type="ECO:0000313" key="2">
    <source>
        <dbReference type="Proteomes" id="UP000183162"/>
    </source>
</evidence>
<accession>A0A1G9NWH1</accession>
<dbReference type="AlphaFoldDB" id="A0A1G9NWH1"/>
<protein>
    <submittedName>
        <fullName evidence="1">Uncharacterized protein</fullName>
    </submittedName>
</protein>
<sequence>MSVLRDGTLTFIILSFAKKVERKGSIVMFDMIIEPALPTV</sequence>
<organism evidence="1 2">
    <name type="scientific">Streptococcus equinus</name>
    <name type="common">Streptococcus bovis</name>
    <dbReference type="NCBI Taxonomy" id="1335"/>
    <lineage>
        <taxon>Bacteria</taxon>
        <taxon>Bacillati</taxon>
        <taxon>Bacillota</taxon>
        <taxon>Bacilli</taxon>
        <taxon>Lactobacillales</taxon>
        <taxon>Streptococcaceae</taxon>
        <taxon>Streptococcus</taxon>
    </lineage>
</organism>